<evidence type="ECO:0000313" key="3">
    <source>
        <dbReference type="Proteomes" id="UP000631114"/>
    </source>
</evidence>
<accession>A0A835I238</accession>
<name>A0A835I238_9MAGN</name>
<protein>
    <recommendedName>
        <fullName evidence="1">F-box domain-containing protein</fullName>
    </recommendedName>
</protein>
<keyword evidence="3" id="KW-1185">Reference proteome</keyword>
<sequence length="224" mass="26025">METEKMERTEVCTFLKNVFKDMVGNGNGHNAVKGRTLLIIAVHAVLLEFGFVCVDRLSQRKIDTQPKKEEEDRQISSSRSEVLETVEFRFQTWGKFMNVIGSLSKNPPFRLCLDTFCFVPSLEFVYLCEKTGLIPPPCFMRLPAELKLKILEFLPSANDFGRVSCVSSELMYLSSYDDMWKPKYEEELALLSSYALLQWNFYFEAPEFCWKDKFHICRTLLNSC</sequence>
<dbReference type="InterPro" id="IPR001810">
    <property type="entry name" value="F-box_dom"/>
</dbReference>
<dbReference type="InterPro" id="IPR036047">
    <property type="entry name" value="F-box-like_dom_sf"/>
</dbReference>
<dbReference type="Pfam" id="PF12937">
    <property type="entry name" value="F-box-like"/>
    <property type="match status" value="1"/>
</dbReference>
<dbReference type="AlphaFoldDB" id="A0A835I238"/>
<evidence type="ECO:0000259" key="1">
    <source>
        <dbReference type="PROSITE" id="PS50181"/>
    </source>
</evidence>
<comment type="caution">
    <text evidence="2">The sequence shown here is derived from an EMBL/GenBank/DDBJ whole genome shotgun (WGS) entry which is preliminary data.</text>
</comment>
<gene>
    <name evidence="2" type="ORF">IFM89_013393</name>
</gene>
<organism evidence="2 3">
    <name type="scientific">Coptis chinensis</name>
    <dbReference type="NCBI Taxonomy" id="261450"/>
    <lineage>
        <taxon>Eukaryota</taxon>
        <taxon>Viridiplantae</taxon>
        <taxon>Streptophyta</taxon>
        <taxon>Embryophyta</taxon>
        <taxon>Tracheophyta</taxon>
        <taxon>Spermatophyta</taxon>
        <taxon>Magnoliopsida</taxon>
        <taxon>Ranunculales</taxon>
        <taxon>Ranunculaceae</taxon>
        <taxon>Coptidoideae</taxon>
        <taxon>Coptis</taxon>
    </lineage>
</organism>
<dbReference type="PANTHER" id="PTHR47602">
    <property type="entry name" value="F-BOX PROTEIN SKIP22"/>
    <property type="match status" value="1"/>
</dbReference>
<evidence type="ECO:0000313" key="2">
    <source>
        <dbReference type="EMBL" id="KAF9609139.1"/>
    </source>
</evidence>
<reference evidence="2 3" key="1">
    <citation type="submission" date="2020-10" db="EMBL/GenBank/DDBJ databases">
        <title>The Coptis chinensis genome and diversification of protoberbering-type alkaloids.</title>
        <authorList>
            <person name="Wang B."/>
            <person name="Shu S."/>
            <person name="Song C."/>
            <person name="Liu Y."/>
        </authorList>
    </citation>
    <scope>NUCLEOTIDE SEQUENCE [LARGE SCALE GENOMIC DNA]</scope>
    <source>
        <strain evidence="2">HL-2020</strain>
        <tissue evidence="2">Leaf</tissue>
    </source>
</reference>
<dbReference type="OrthoDB" id="101791at2759"/>
<feature type="domain" description="F-box" evidence="1">
    <location>
        <begin position="136"/>
        <end position="183"/>
    </location>
</feature>
<dbReference type="Gene3D" id="3.40.1000.30">
    <property type="match status" value="1"/>
</dbReference>
<dbReference type="CDD" id="cd22165">
    <property type="entry name" value="F-box_AtSKIP22-like"/>
    <property type="match status" value="1"/>
</dbReference>
<dbReference type="PANTHER" id="PTHR47602:SF2">
    <property type="entry name" value="F-BOX PROTEIN SKIP22"/>
    <property type="match status" value="1"/>
</dbReference>
<dbReference type="Gene3D" id="1.20.1280.50">
    <property type="match status" value="1"/>
</dbReference>
<proteinExistence type="predicted"/>
<dbReference type="PROSITE" id="PS50181">
    <property type="entry name" value="FBOX"/>
    <property type="match status" value="1"/>
</dbReference>
<dbReference type="Proteomes" id="UP000631114">
    <property type="component" value="Unassembled WGS sequence"/>
</dbReference>
<dbReference type="EMBL" id="JADFTS010000004">
    <property type="protein sequence ID" value="KAF9609139.1"/>
    <property type="molecule type" value="Genomic_DNA"/>
</dbReference>
<dbReference type="SUPFAM" id="SSF81383">
    <property type="entry name" value="F-box domain"/>
    <property type="match status" value="1"/>
</dbReference>